<feature type="non-terminal residue" evidence="1">
    <location>
        <position position="1"/>
    </location>
</feature>
<dbReference type="EMBL" id="CAJVPY010062676">
    <property type="protein sequence ID" value="CAG8822835.1"/>
    <property type="molecule type" value="Genomic_DNA"/>
</dbReference>
<protein>
    <submittedName>
        <fullName evidence="1">28894_t:CDS:1</fullName>
    </submittedName>
</protein>
<evidence type="ECO:0000313" key="1">
    <source>
        <dbReference type="EMBL" id="CAG8822835.1"/>
    </source>
</evidence>
<dbReference type="AlphaFoldDB" id="A0A9N9KF55"/>
<dbReference type="OrthoDB" id="2440595at2759"/>
<accession>A0A9N9KF55</accession>
<keyword evidence="2" id="KW-1185">Reference proteome</keyword>
<feature type="non-terminal residue" evidence="1">
    <location>
        <position position="144"/>
    </location>
</feature>
<name>A0A9N9KF55_9GLOM</name>
<reference evidence="1" key="1">
    <citation type="submission" date="2021-06" db="EMBL/GenBank/DDBJ databases">
        <authorList>
            <person name="Kallberg Y."/>
            <person name="Tangrot J."/>
            <person name="Rosling A."/>
        </authorList>
    </citation>
    <scope>NUCLEOTIDE SEQUENCE</scope>
    <source>
        <strain evidence="1">MA453B</strain>
    </source>
</reference>
<proteinExistence type="predicted"/>
<dbReference type="Proteomes" id="UP000789405">
    <property type="component" value="Unassembled WGS sequence"/>
</dbReference>
<comment type="caution">
    <text evidence="1">The sequence shown here is derived from an EMBL/GenBank/DDBJ whole genome shotgun (WGS) entry which is preliminary data.</text>
</comment>
<evidence type="ECO:0000313" key="2">
    <source>
        <dbReference type="Proteomes" id="UP000789405"/>
    </source>
</evidence>
<gene>
    <name evidence="1" type="ORF">DERYTH_LOCUS27378</name>
</gene>
<sequence length="144" mass="16944">PLNIGVVNFHNNLCIQPLPSSMITHIQKQMENEDEDSIFFDDGKKIGINKFAIDVDDEVMEFLNEFRDCMSLDVLRQTLHKNSVHNRPNLNFDISYAYQFFNHMYNLYSNDMLSRSLTESEYNSYVWTPLICYAFLEKGNIRIS</sequence>
<organism evidence="1 2">
    <name type="scientific">Dentiscutata erythropus</name>
    <dbReference type="NCBI Taxonomy" id="1348616"/>
    <lineage>
        <taxon>Eukaryota</taxon>
        <taxon>Fungi</taxon>
        <taxon>Fungi incertae sedis</taxon>
        <taxon>Mucoromycota</taxon>
        <taxon>Glomeromycotina</taxon>
        <taxon>Glomeromycetes</taxon>
        <taxon>Diversisporales</taxon>
        <taxon>Gigasporaceae</taxon>
        <taxon>Dentiscutata</taxon>
    </lineage>
</organism>